<evidence type="ECO:0000256" key="1">
    <source>
        <dbReference type="SAM" id="SignalP"/>
    </source>
</evidence>
<reference evidence="3" key="1">
    <citation type="submission" date="2017-09" db="EMBL/GenBank/DDBJ databases">
        <authorList>
            <person name="Varghese N."/>
            <person name="Submissions S."/>
        </authorList>
    </citation>
    <scope>NUCLEOTIDE SEQUENCE [LARGE SCALE GENOMIC DNA]</scope>
    <source>
        <strain evidence="3">CGMCC 1.12641</strain>
    </source>
</reference>
<proteinExistence type="predicted"/>
<accession>A0A285X5W4</accession>
<organism evidence="2 3">
    <name type="scientific">Salinimicrobium sediminis</name>
    <dbReference type="NCBI Taxonomy" id="1343891"/>
    <lineage>
        <taxon>Bacteria</taxon>
        <taxon>Pseudomonadati</taxon>
        <taxon>Bacteroidota</taxon>
        <taxon>Flavobacteriia</taxon>
        <taxon>Flavobacteriales</taxon>
        <taxon>Flavobacteriaceae</taxon>
        <taxon>Salinimicrobium</taxon>
    </lineage>
</organism>
<keyword evidence="1" id="KW-0732">Signal</keyword>
<dbReference type="Proteomes" id="UP000219193">
    <property type="component" value="Unassembled WGS sequence"/>
</dbReference>
<feature type="chain" id="PRO_5012402760" description="DUF1735 domain-containing protein" evidence="1">
    <location>
        <begin position="29"/>
        <end position="186"/>
    </location>
</feature>
<dbReference type="AlphaFoldDB" id="A0A285X5W4"/>
<sequence length="186" mass="21112">MNCMNMPPTKYLFKIAFLLLLVSLTSCVKDVDLNQAEEIVIPPTAAIDLIYFDLTSDEFILGPGGNLRAVDESRLDFLDDDYIQTGLMRADFNFRFINSFENAFKINILFRSPTNAIRYQIPIEIPAGSMEAPAVIDYTEIVDNSQIDKIRKSIKVSIDIDMLEDPVVTEGSLQLKSKGTYYFEFK</sequence>
<evidence type="ECO:0000313" key="3">
    <source>
        <dbReference type="Proteomes" id="UP000219193"/>
    </source>
</evidence>
<feature type="signal peptide" evidence="1">
    <location>
        <begin position="1"/>
        <end position="28"/>
    </location>
</feature>
<gene>
    <name evidence="2" type="ORF">SAMN06296241_2277</name>
</gene>
<dbReference type="EMBL" id="OCMF01000003">
    <property type="protein sequence ID" value="SOC80721.1"/>
    <property type="molecule type" value="Genomic_DNA"/>
</dbReference>
<name>A0A285X5W4_9FLAO</name>
<keyword evidence="3" id="KW-1185">Reference proteome</keyword>
<evidence type="ECO:0000313" key="2">
    <source>
        <dbReference type="EMBL" id="SOC80721.1"/>
    </source>
</evidence>
<protein>
    <recommendedName>
        <fullName evidence="4">DUF1735 domain-containing protein</fullName>
    </recommendedName>
</protein>
<evidence type="ECO:0008006" key="4">
    <source>
        <dbReference type="Google" id="ProtNLM"/>
    </source>
</evidence>